<evidence type="ECO:0000256" key="3">
    <source>
        <dbReference type="ARBA" id="ARBA00022840"/>
    </source>
</evidence>
<dbReference type="Gene3D" id="2.40.100.10">
    <property type="entry name" value="Cyclophilin-like"/>
    <property type="match status" value="1"/>
</dbReference>
<organism evidence="6 7">
    <name type="scientific">Psychroflexus maritimus</name>
    <dbReference type="NCBI Taxonomy" id="2714865"/>
    <lineage>
        <taxon>Bacteria</taxon>
        <taxon>Pseudomonadati</taxon>
        <taxon>Bacteroidota</taxon>
        <taxon>Flavobacteriia</taxon>
        <taxon>Flavobacteriales</taxon>
        <taxon>Flavobacteriaceae</taxon>
        <taxon>Psychroflexus</taxon>
    </lineage>
</organism>
<name>A0A967AG09_9FLAO</name>
<evidence type="ECO:0000256" key="2">
    <source>
        <dbReference type="ARBA" id="ARBA00022801"/>
    </source>
</evidence>
<feature type="transmembrane region" description="Helical" evidence="4">
    <location>
        <begin position="133"/>
        <end position="150"/>
    </location>
</feature>
<sequence length="234" mass="26708">MVNYNYHIQDFFKLNNQFLLIQLKQEISPSNLQAILHIKSKIEKLFPAAYVYFTYAEIGVRFPYFEDINEKLEQLKEVFLSTEEEALNLSLTSKTIEVPVCYSPEIAPDLGYFLKHKKLSLEELIELHTSPQYLVYFIGFLPGFLYLGGLNKKLFFPRKNTPSPTIEAGSVGIGYEQTGIYPQDSPGGWHIIGKTPQQLFDASATKPVDFQAGNKLKFKSISLDEYKSLTTKNS</sequence>
<dbReference type="SMART" id="SM00796">
    <property type="entry name" value="AHS1"/>
    <property type="match status" value="1"/>
</dbReference>
<dbReference type="EC" id="3.5.2.9" evidence="6"/>
<proteinExistence type="predicted"/>
<keyword evidence="4" id="KW-1133">Transmembrane helix</keyword>
<feature type="domain" description="Carboxyltransferase" evidence="5">
    <location>
        <begin position="9"/>
        <end position="210"/>
    </location>
</feature>
<dbReference type="InterPro" id="IPR029000">
    <property type="entry name" value="Cyclophilin-like_dom_sf"/>
</dbReference>
<dbReference type="AlphaFoldDB" id="A0A967AG09"/>
<dbReference type="GO" id="GO:0005524">
    <property type="term" value="F:ATP binding"/>
    <property type="evidence" value="ECO:0007669"/>
    <property type="project" value="UniProtKB-KW"/>
</dbReference>
<keyword evidence="2 6" id="KW-0378">Hydrolase</keyword>
<dbReference type="NCBIfam" id="TIGR00370">
    <property type="entry name" value="5-oxoprolinase subunit PxpB"/>
    <property type="match status" value="1"/>
</dbReference>
<gene>
    <name evidence="6" type="primary">pxpB</name>
    <name evidence="6" type="ORF">G7034_11525</name>
</gene>
<keyword evidence="4" id="KW-0472">Membrane</keyword>
<dbReference type="InterPro" id="IPR003833">
    <property type="entry name" value="CT_C_D"/>
</dbReference>
<evidence type="ECO:0000256" key="1">
    <source>
        <dbReference type="ARBA" id="ARBA00022741"/>
    </source>
</evidence>
<evidence type="ECO:0000259" key="5">
    <source>
        <dbReference type="SMART" id="SM00796"/>
    </source>
</evidence>
<keyword evidence="7" id="KW-1185">Reference proteome</keyword>
<dbReference type="Proteomes" id="UP000643701">
    <property type="component" value="Unassembled WGS sequence"/>
</dbReference>
<protein>
    <submittedName>
        <fullName evidence="6">5-oxoprolinase subunit PxpB</fullName>
        <ecNumber evidence="6">3.5.2.9</ecNumber>
    </submittedName>
</protein>
<dbReference type="RefSeq" id="WP_166401107.1">
    <property type="nucleotide sequence ID" value="NZ_JAANAS010000116.1"/>
</dbReference>
<dbReference type="Pfam" id="PF02682">
    <property type="entry name" value="CT_C_D"/>
    <property type="match status" value="1"/>
</dbReference>
<keyword evidence="1" id="KW-0547">Nucleotide-binding</keyword>
<dbReference type="GO" id="GO:0017168">
    <property type="term" value="F:5-oxoprolinase (ATP-hydrolyzing) activity"/>
    <property type="evidence" value="ECO:0007669"/>
    <property type="project" value="UniProtKB-EC"/>
</dbReference>
<dbReference type="PANTHER" id="PTHR34698:SF2">
    <property type="entry name" value="5-OXOPROLINASE SUBUNIT B"/>
    <property type="match status" value="1"/>
</dbReference>
<dbReference type="InterPro" id="IPR010016">
    <property type="entry name" value="PxpB"/>
</dbReference>
<keyword evidence="3" id="KW-0067">ATP-binding</keyword>
<evidence type="ECO:0000256" key="4">
    <source>
        <dbReference type="SAM" id="Phobius"/>
    </source>
</evidence>
<evidence type="ECO:0000313" key="6">
    <source>
        <dbReference type="EMBL" id="NGZ90878.1"/>
    </source>
</evidence>
<reference evidence="6" key="1">
    <citation type="submission" date="2020-03" db="EMBL/GenBank/DDBJ databases">
        <title>Psychroflexus Maritimus sp. nov., isolate from marine sediment.</title>
        <authorList>
            <person name="Zhong Y.-L."/>
        </authorList>
    </citation>
    <scope>NUCLEOTIDE SEQUENCE</scope>
    <source>
        <strain evidence="6">C1</strain>
    </source>
</reference>
<dbReference type="SUPFAM" id="SSF50891">
    <property type="entry name" value="Cyclophilin-like"/>
    <property type="match status" value="1"/>
</dbReference>
<accession>A0A967AG09</accession>
<evidence type="ECO:0000313" key="7">
    <source>
        <dbReference type="Proteomes" id="UP000643701"/>
    </source>
</evidence>
<dbReference type="PANTHER" id="PTHR34698">
    <property type="entry name" value="5-OXOPROLINASE SUBUNIT B"/>
    <property type="match status" value="1"/>
</dbReference>
<comment type="caution">
    <text evidence="6">The sequence shown here is derived from an EMBL/GenBank/DDBJ whole genome shotgun (WGS) entry which is preliminary data.</text>
</comment>
<dbReference type="EMBL" id="JAANAS010000116">
    <property type="protein sequence ID" value="NGZ90878.1"/>
    <property type="molecule type" value="Genomic_DNA"/>
</dbReference>
<keyword evidence="4" id="KW-0812">Transmembrane</keyword>